<comment type="similarity">
    <text evidence="4">Belongs to the class I-like SAM-binding methyltransferase superfamily. RNA M5U methyltransferase family.</text>
</comment>
<dbReference type="Gene3D" id="3.40.50.150">
    <property type="entry name" value="Vaccinia Virus protein VP39"/>
    <property type="match status" value="1"/>
</dbReference>
<dbReference type="PANTHER" id="PTHR11061">
    <property type="entry name" value="RNA M5U METHYLTRANSFERASE"/>
    <property type="match status" value="1"/>
</dbReference>
<dbReference type="Proteomes" id="UP001595615">
    <property type="component" value="Unassembled WGS sequence"/>
</dbReference>
<evidence type="ECO:0000256" key="4">
    <source>
        <dbReference type="PROSITE-ProRule" id="PRU01024"/>
    </source>
</evidence>
<keyword evidence="6" id="KW-1185">Reference proteome</keyword>
<evidence type="ECO:0000256" key="2">
    <source>
        <dbReference type="ARBA" id="ARBA00022679"/>
    </source>
</evidence>
<feature type="binding site" evidence="4">
    <location>
        <position position="267"/>
    </location>
    <ligand>
        <name>S-adenosyl-L-methionine</name>
        <dbReference type="ChEBI" id="CHEBI:59789"/>
    </ligand>
</feature>
<dbReference type="PANTHER" id="PTHR11061:SF49">
    <property type="entry name" value="23S RRNA (URACIL(1939)-C(5))-METHYLTRANSFERASE RLMD"/>
    <property type="match status" value="1"/>
</dbReference>
<evidence type="ECO:0000313" key="6">
    <source>
        <dbReference type="Proteomes" id="UP001595615"/>
    </source>
</evidence>
<comment type="caution">
    <text evidence="5">The sequence shown here is derived from an EMBL/GenBank/DDBJ whole genome shotgun (WGS) entry which is preliminary data.</text>
</comment>
<evidence type="ECO:0000256" key="1">
    <source>
        <dbReference type="ARBA" id="ARBA00022603"/>
    </source>
</evidence>
<dbReference type="RefSeq" id="WP_380862233.1">
    <property type="nucleotide sequence ID" value="NZ_JBHRXV010000011.1"/>
</dbReference>
<dbReference type="Gene3D" id="2.40.50.1070">
    <property type="match status" value="1"/>
</dbReference>
<keyword evidence="2 4" id="KW-0808">Transferase</keyword>
<feature type="active site" description="Nucleophile" evidence="4">
    <location>
        <position position="359"/>
    </location>
</feature>
<organism evidence="5 6">
    <name type="scientific">Sphingoaurantiacus capsulatus</name>
    <dbReference type="NCBI Taxonomy" id="1771310"/>
    <lineage>
        <taxon>Bacteria</taxon>
        <taxon>Pseudomonadati</taxon>
        <taxon>Pseudomonadota</taxon>
        <taxon>Alphaproteobacteria</taxon>
        <taxon>Sphingomonadales</taxon>
        <taxon>Sphingosinicellaceae</taxon>
        <taxon>Sphingoaurantiacus</taxon>
    </lineage>
</organism>
<dbReference type="GO" id="GO:0008168">
    <property type="term" value="F:methyltransferase activity"/>
    <property type="evidence" value="ECO:0007669"/>
    <property type="project" value="UniProtKB-KW"/>
</dbReference>
<dbReference type="PROSITE" id="PS51687">
    <property type="entry name" value="SAM_MT_RNA_M5U"/>
    <property type="match status" value="1"/>
</dbReference>
<proteinExistence type="inferred from homology"/>
<reference evidence="6" key="1">
    <citation type="journal article" date="2019" name="Int. J. Syst. Evol. Microbiol.">
        <title>The Global Catalogue of Microorganisms (GCM) 10K type strain sequencing project: providing services to taxonomists for standard genome sequencing and annotation.</title>
        <authorList>
            <consortium name="The Broad Institute Genomics Platform"/>
            <consortium name="The Broad Institute Genome Sequencing Center for Infectious Disease"/>
            <person name="Wu L."/>
            <person name="Ma J."/>
        </authorList>
    </citation>
    <scope>NUCLEOTIDE SEQUENCE [LARGE SCALE GENOMIC DNA]</scope>
    <source>
        <strain evidence="6">KCTC 42644</strain>
    </source>
</reference>
<gene>
    <name evidence="5" type="ORF">ACFOMD_13510</name>
</gene>
<dbReference type="SUPFAM" id="SSF53335">
    <property type="entry name" value="S-adenosyl-L-methionine-dependent methyltransferases"/>
    <property type="match status" value="1"/>
</dbReference>
<dbReference type="EMBL" id="JBHRXV010000011">
    <property type="protein sequence ID" value="MFC3713592.1"/>
    <property type="molecule type" value="Genomic_DNA"/>
</dbReference>
<evidence type="ECO:0000313" key="5">
    <source>
        <dbReference type="EMBL" id="MFC3713592.1"/>
    </source>
</evidence>
<dbReference type="EC" id="2.1.1.-" evidence="5"/>
<protein>
    <submittedName>
        <fullName evidence="5">Class I SAM-dependent RNA methyltransferase</fullName>
        <ecNumber evidence="5">2.1.1.-</ecNumber>
    </submittedName>
</protein>
<dbReference type="Pfam" id="PF05958">
    <property type="entry name" value="tRNA_U5-meth_tr"/>
    <property type="match status" value="1"/>
</dbReference>
<feature type="binding site" evidence="4">
    <location>
        <position position="333"/>
    </location>
    <ligand>
        <name>S-adenosyl-L-methionine</name>
        <dbReference type="ChEBI" id="CHEBI:59789"/>
    </ligand>
</feature>
<accession>A0ABV7XBT0</accession>
<name>A0ABV7XBT0_9SPHN</name>
<evidence type="ECO:0000256" key="3">
    <source>
        <dbReference type="ARBA" id="ARBA00022691"/>
    </source>
</evidence>
<keyword evidence="3 4" id="KW-0949">S-adenosyl-L-methionine</keyword>
<feature type="binding site" evidence="4">
    <location>
        <position position="240"/>
    </location>
    <ligand>
        <name>S-adenosyl-L-methionine</name>
        <dbReference type="ChEBI" id="CHEBI:59789"/>
    </ligand>
</feature>
<dbReference type="InterPro" id="IPR029063">
    <property type="entry name" value="SAM-dependent_MTases_sf"/>
</dbReference>
<feature type="binding site" evidence="4">
    <location>
        <position position="287"/>
    </location>
    <ligand>
        <name>S-adenosyl-L-methionine</name>
        <dbReference type="ChEBI" id="CHEBI:59789"/>
    </ligand>
</feature>
<dbReference type="InterPro" id="IPR010280">
    <property type="entry name" value="U5_MeTrfase_fam"/>
</dbReference>
<sequence>MSAVETVVRLAARGDGVTDAGRFLSGVAPGDKVIAEGESVTVEAGPHRQTPPCRHFPECGGCQLQHVDDAAYAEWVSARIVHALESQGVAIGAIEPVHLSPPRSRRRASLRAVRRGKAIELGFNAESSHRIVDLKECHILQPALFALIAPLRELLAPLIREGQGAGVTMTVTDGGIDLLLSNIDARPFAVLDRLTQFAVTHGLARLAVETSQGVDIITYGEAVVRFGGVPVALPPGAFLQATPDGEAALVNAVLAATEGAKSIADLFCGAGTFALPLSAHAKVHAADAAGGAVQALESAARMAGRRLTTEHRDLFRRPLRAEELKRFDAVAIDPPRAGAKEQIAELAKSKVPVIGAVSCNPNTFARDAAMLVEAGFRIERLWPVGQFRWSTHVELAARLVR</sequence>
<keyword evidence="1 4" id="KW-0489">Methyltransferase</keyword>
<dbReference type="GO" id="GO:0032259">
    <property type="term" value="P:methylation"/>
    <property type="evidence" value="ECO:0007669"/>
    <property type="project" value="UniProtKB-KW"/>
</dbReference>